<feature type="transmembrane region" description="Helical" evidence="2">
    <location>
        <begin position="94"/>
        <end position="116"/>
    </location>
</feature>
<dbReference type="AlphaFoldDB" id="A0A3N2BZ43"/>
<feature type="transmembrane region" description="Helical" evidence="2">
    <location>
        <begin position="136"/>
        <end position="155"/>
    </location>
</feature>
<feature type="transmembrane region" description="Helical" evidence="2">
    <location>
        <begin position="175"/>
        <end position="201"/>
    </location>
</feature>
<keyword evidence="2" id="KW-1133">Transmembrane helix</keyword>
<comment type="caution">
    <text evidence="3">The sequence shown here is derived from an EMBL/GenBank/DDBJ whole genome shotgun (WGS) entry which is preliminary data.</text>
</comment>
<organism evidence="3 4">
    <name type="scientific">Plantibacter flavus</name>
    <dbReference type="NCBI Taxonomy" id="150123"/>
    <lineage>
        <taxon>Bacteria</taxon>
        <taxon>Bacillati</taxon>
        <taxon>Actinomycetota</taxon>
        <taxon>Actinomycetes</taxon>
        <taxon>Micrococcales</taxon>
        <taxon>Microbacteriaceae</taxon>
        <taxon>Plantibacter</taxon>
    </lineage>
</organism>
<reference evidence="3 4" key="1">
    <citation type="submission" date="2018-11" db="EMBL/GenBank/DDBJ databases">
        <title>Sequencing the genomes of 1000 actinobacteria strains.</title>
        <authorList>
            <person name="Klenk H.-P."/>
        </authorList>
    </citation>
    <scope>NUCLEOTIDE SEQUENCE [LARGE SCALE GENOMIC DNA]</scope>
    <source>
        <strain evidence="3 4">DSM 14012</strain>
    </source>
</reference>
<proteinExistence type="predicted"/>
<name>A0A3N2BZ43_9MICO</name>
<sequence length="214" mass="22573">MSAQPVVTKPDPAQTAPATARRRRGARLTGVTAYPLMYFGVIAGVLPLLTLVVIGAPILVGVLLGAGEAEWVDGFSRVFGFILLFLTPPLGAWVWGYVALGVVAFLGGIALSLRILRRHGVRRAGAVTHWGMWATVPLQLIFAVISLVIVFGAIASVRAEDASGLETVRAFGQGVAIATVVNLFVSAGLGVLVFPAVLRAVKAEKPARRARRRS</sequence>
<evidence type="ECO:0000313" key="3">
    <source>
        <dbReference type="EMBL" id="ROR80555.1"/>
    </source>
</evidence>
<gene>
    <name evidence="3" type="ORF">EDD42_0596</name>
</gene>
<evidence type="ECO:0000256" key="2">
    <source>
        <dbReference type="SAM" id="Phobius"/>
    </source>
</evidence>
<keyword evidence="2" id="KW-0472">Membrane</keyword>
<dbReference type="RefSeq" id="WP_143736452.1">
    <property type="nucleotide sequence ID" value="NZ_FXAP01000003.1"/>
</dbReference>
<protein>
    <submittedName>
        <fullName evidence="3">Uncharacterized protein</fullName>
    </submittedName>
</protein>
<keyword evidence="2" id="KW-0812">Transmembrane</keyword>
<dbReference type="Proteomes" id="UP000266915">
    <property type="component" value="Unassembled WGS sequence"/>
</dbReference>
<accession>A0A3N2BZ43</accession>
<dbReference type="EMBL" id="RKHL01000001">
    <property type="protein sequence ID" value="ROR80555.1"/>
    <property type="molecule type" value="Genomic_DNA"/>
</dbReference>
<feature type="region of interest" description="Disordered" evidence="1">
    <location>
        <begin position="1"/>
        <end position="22"/>
    </location>
</feature>
<keyword evidence="4" id="KW-1185">Reference proteome</keyword>
<feature type="transmembrane region" description="Helical" evidence="2">
    <location>
        <begin position="36"/>
        <end position="64"/>
    </location>
</feature>
<evidence type="ECO:0000313" key="4">
    <source>
        <dbReference type="Proteomes" id="UP000266915"/>
    </source>
</evidence>
<evidence type="ECO:0000256" key="1">
    <source>
        <dbReference type="SAM" id="MobiDB-lite"/>
    </source>
</evidence>